<evidence type="ECO:0008006" key="5">
    <source>
        <dbReference type="Google" id="ProtNLM"/>
    </source>
</evidence>
<evidence type="ECO:0000256" key="2">
    <source>
        <dbReference type="SAM" id="Phobius"/>
    </source>
</evidence>
<evidence type="ECO:0000313" key="4">
    <source>
        <dbReference type="Proteomes" id="UP000037178"/>
    </source>
</evidence>
<keyword evidence="2" id="KW-0812">Transmembrane</keyword>
<dbReference type="RefSeq" id="WP_049642911.1">
    <property type="nucleotide sequence ID" value="NZ_LFTY01000002.1"/>
</dbReference>
<proteinExistence type="predicted"/>
<feature type="transmembrane region" description="Helical" evidence="2">
    <location>
        <begin position="15"/>
        <end position="35"/>
    </location>
</feature>
<feature type="region of interest" description="Disordered" evidence="1">
    <location>
        <begin position="50"/>
        <end position="81"/>
    </location>
</feature>
<sequence length="252" mass="26782">MSEKASGGLNVARGIKLILLGQIAIAVILFSGDILRVLPSLGASSVTAPRLTQPVAPGDQMRRYDPRQVPTSPDAPDVSDLPSRLLFEGSGDALTLTGAIAVGDAERFDDYLRGRAMPVNVWLNSTGGSVSDALAIGQRLRDAEVATNLGAGQVCLSACPYILAAGSERRVHKDAYVGVHQHYFGENTALPAFLAVEDIQRGQGEVMAYLIEMGVEPGLMQHALVTPPEAIYILVPEELTTYRLATEMLGAE</sequence>
<dbReference type="SUPFAM" id="SSF52096">
    <property type="entry name" value="ClpP/crotonase"/>
    <property type="match status" value="1"/>
</dbReference>
<name>A0A0J9GU98_9RHOB</name>
<keyword evidence="2" id="KW-1133">Transmembrane helix</keyword>
<organism evidence="3 4">
    <name type="scientific">Candidatus Rhodobacter oscarellae</name>
    <dbReference type="NCBI Taxonomy" id="1675527"/>
    <lineage>
        <taxon>Bacteria</taxon>
        <taxon>Pseudomonadati</taxon>
        <taxon>Pseudomonadota</taxon>
        <taxon>Alphaproteobacteria</taxon>
        <taxon>Rhodobacterales</taxon>
        <taxon>Rhodobacter group</taxon>
        <taxon>Rhodobacter</taxon>
    </lineage>
</organism>
<dbReference type="InterPro" id="IPR029045">
    <property type="entry name" value="ClpP/crotonase-like_dom_sf"/>
</dbReference>
<evidence type="ECO:0000313" key="3">
    <source>
        <dbReference type="EMBL" id="KMW57133.1"/>
    </source>
</evidence>
<dbReference type="PATRIC" id="fig|1675527.3.peg.2208"/>
<protein>
    <recommendedName>
        <fullName evidence="5">Clp protease</fullName>
    </recommendedName>
</protein>
<evidence type="ECO:0000256" key="1">
    <source>
        <dbReference type="SAM" id="MobiDB-lite"/>
    </source>
</evidence>
<dbReference type="AlphaFoldDB" id="A0A0J9GU98"/>
<comment type="caution">
    <text evidence="3">The sequence shown here is derived from an EMBL/GenBank/DDBJ whole genome shotgun (WGS) entry which is preliminary data.</text>
</comment>
<keyword evidence="4" id="KW-1185">Reference proteome</keyword>
<gene>
    <name evidence="3" type="ORF">AIOL_002093</name>
</gene>
<accession>A0A0J9GU98</accession>
<dbReference type="OrthoDB" id="5936191at2"/>
<dbReference type="STRING" id="1675527.AIOL_002093"/>
<reference evidence="3 4" key="1">
    <citation type="submission" date="2015-06" db="EMBL/GenBank/DDBJ databases">
        <title>Draft genome sequence of an Alphaproteobacteria species associated to the Mediterranean sponge Oscarella lobularis.</title>
        <authorList>
            <person name="Jourda C."/>
            <person name="Santini S."/>
            <person name="Claverie J.-M."/>
        </authorList>
    </citation>
    <scope>NUCLEOTIDE SEQUENCE [LARGE SCALE GENOMIC DNA]</scope>
    <source>
        <strain evidence="3">IGS</strain>
    </source>
</reference>
<dbReference type="Gene3D" id="3.90.226.10">
    <property type="entry name" value="2-enoyl-CoA Hydratase, Chain A, domain 1"/>
    <property type="match status" value="1"/>
</dbReference>
<keyword evidence="2" id="KW-0472">Membrane</keyword>
<dbReference type="EMBL" id="LFTY01000002">
    <property type="protein sequence ID" value="KMW57133.1"/>
    <property type="molecule type" value="Genomic_DNA"/>
</dbReference>
<dbReference type="Proteomes" id="UP000037178">
    <property type="component" value="Unassembled WGS sequence"/>
</dbReference>